<sequence length="150" mass="16881">MRTSPALKAWGLGYYVYLLSEMFILLGDTLKMTHFLFLYPPSIDPKLLVTKTAKVGGCSFVVYQTVNLKTYVPTQTSEANRIDYGPLRAPRPGRSRHASSRTSLSQRRCLPASSNSRHRKCPAPPTRKRDSLPELSVVKRRGGDGRHSWC</sequence>
<feature type="compositionally biased region" description="Basic and acidic residues" evidence="1">
    <location>
        <begin position="141"/>
        <end position="150"/>
    </location>
</feature>
<dbReference type="EMBL" id="CM003529">
    <property type="protein sequence ID" value="RCV11248.1"/>
    <property type="molecule type" value="Genomic_DNA"/>
</dbReference>
<reference evidence="3" key="1">
    <citation type="journal article" date="2012" name="Nat. Biotechnol.">
        <title>Reference genome sequence of the model plant Setaria.</title>
        <authorList>
            <person name="Bennetzen J.L."/>
            <person name="Schmutz J."/>
            <person name="Wang H."/>
            <person name="Percifield R."/>
            <person name="Hawkins J."/>
            <person name="Pontaroli A.C."/>
            <person name="Estep M."/>
            <person name="Feng L."/>
            <person name="Vaughn J.N."/>
            <person name="Grimwood J."/>
            <person name="Jenkins J."/>
            <person name="Barry K."/>
            <person name="Lindquist E."/>
            <person name="Hellsten U."/>
            <person name="Deshpande S."/>
            <person name="Wang X."/>
            <person name="Wu X."/>
            <person name="Mitros T."/>
            <person name="Triplett J."/>
            <person name="Yang X."/>
            <person name="Ye C.Y."/>
            <person name="Mauro-Herrera M."/>
            <person name="Wang L."/>
            <person name="Li P."/>
            <person name="Sharma M."/>
            <person name="Sharma R."/>
            <person name="Ronald P.C."/>
            <person name="Panaud O."/>
            <person name="Kellogg E.A."/>
            <person name="Brutnell T.P."/>
            <person name="Doust A.N."/>
            <person name="Tuskan G.A."/>
            <person name="Rokhsar D."/>
            <person name="Devos K.M."/>
        </authorList>
    </citation>
    <scope>NUCLEOTIDE SEQUENCE [LARGE SCALE GENOMIC DNA]</scope>
    <source>
        <strain evidence="3">Yugu1</strain>
    </source>
</reference>
<keyword evidence="2" id="KW-0812">Transmembrane</keyword>
<dbReference type="AlphaFoldDB" id="A0A368Q0N4"/>
<accession>A0A368Q0N4</accession>
<feature type="transmembrane region" description="Helical" evidence="2">
    <location>
        <begin position="12"/>
        <end position="30"/>
    </location>
</feature>
<proteinExistence type="predicted"/>
<keyword evidence="2" id="KW-0472">Membrane</keyword>
<evidence type="ECO:0000256" key="2">
    <source>
        <dbReference type="SAM" id="Phobius"/>
    </source>
</evidence>
<organism evidence="3">
    <name type="scientific">Setaria italica</name>
    <name type="common">Foxtail millet</name>
    <name type="synonym">Panicum italicum</name>
    <dbReference type="NCBI Taxonomy" id="4555"/>
    <lineage>
        <taxon>Eukaryota</taxon>
        <taxon>Viridiplantae</taxon>
        <taxon>Streptophyta</taxon>
        <taxon>Embryophyta</taxon>
        <taxon>Tracheophyta</taxon>
        <taxon>Spermatophyta</taxon>
        <taxon>Magnoliopsida</taxon>
        <taxon>Liliopsida</taxon>
        <taxon>Poales</taxon>
        <taxon>Poaceae</taxon>
        <taxon>PACMAD clade</taxon>
        <taxon>Panicoideae</taxon>
        <taxon>Panicodae</taxon>
        <taxon>Paniceae</taxon>
        <taxon>Cenchrinae</taxon>
        <taxon>Setaria</taxon>
    </lineage>
</organism>
<name>A0A368Q0N4_SETIT</name>
<evidence type="ECO:0000256" key="1">
    <source>
        <dbReference type="SAM" id="MobiDB-lite"/>
    </source>
</evidence>
<reference evidence="3" key="2">
    <citation type="submission" date="2015-07" db="EMBL/GenBank/DDBJ databases">
        <authorList>
            <person name="Noorani M."/>
        </authorList>
    </citation>
    <scope>NUCLEOTIDE SEQUENCE</scope>
    <source>
        <strain evidence="3">Yugu1</strain>
    </source>
</reference>
<gene>
    <name evidence="3" type="ORF">SETIT_2G171000v2</name>
</gene>
<protein>
    <submittedName>
        <fullName evidence="3">Uncharacterized protein</fullName>
    </submittedName>
</protein>
<feature type="region of interest" description="Disordered" evidence="1">
    <location>
        <begin position="82"/>
        <end position="150"/>
    </location>
</feature>
<evidence type="ECO:0000313" key="3">
    <source>
        <dbReference type="EMBL" id="RCV11248.1"/>
    </source>
</evidence>
<keyword evidence="2" id="KW-1133">Transmembrane helix</keyword>